<dbReference type="Proteomes" id="UP001060018">
    <property type="component" value="Chromosome"/>
</dbReference>
<dbReference type="GO" id="GO:0006355">
    <property type="term" value="P:regulation of DNA-templated transcription"/>
    <property type="evidence" value="ECO:0007669"/>
    <property type="project" value="InterPro"/>
</dbReference>
<dbReference type="InterPro" id="IPR016032">
    <property type="entry name" value="Sig_transdc_resp-reg_C-effctor"/>
</dbReference>
<dbReference type="CDD" id="cd06170">
    <property type="entry name" value="LuxR_C_like"/>
    <property type="match status" value="1"/>
</dbReference>
<dbReference type="AlphaFoldDB" id="A0AA94XWD1"/>
<keyword evidence="2" id="KW-0238">DNA-binding</keyword>
<evidence type="ECO:0000256" key="3">
    <source>
        <dbReference type="ARBA" id="ARBA00023163"/>
    </source>
</evidence>
<dbReference type="SUPFAM" id="SSF55874">
    <property type="entry name" value="ATPase domain of HSP90 chaperone/DNA topoisomerase II/histidine kinase"/>
    <property type="match status" value="1"/>
</dbReference>
<evidence type="ECO:0000259" key="4">
    <source>
        <dbReference type="PROSITE" id="PS50043"/>
    </source>
</evidence>
<reference evidence="5" key="1">
    <citation type="journal article" date="2022" name="Pest Manag. Sci.">
        <title>Glutamicibacter halophytocola-mediated host fitness of potato tuber moth on Solanaceae crops.</title>
        <authorList>
            <person name="Wang W."/>
            <person name="Xiao G."/>
            <person name="Du G."/>
            <person name="Chang L."/>
            <person name="Yang Y."/>
            <person name="Ye J."/>
            <person name="Chen B."/>
        </authorList>
    </citation>
    <scope>NUCLEOTIDE SEQUENCE</scope>
    <source>
        <strain evidence="5">S2</strain>
    </source>
</reference>
<evidence type="ECO:0000256" key="1">
    <source>
        <dbReference type="ARBA" id="ARBA00023015"/>
    </source>
</evidence>
<dbReference type="PROSITE" id="PS50043">
    <property type="entry name" value="HTH_LUXR_2"/>
    <property type="match status" value="1"/>
</dbReference>
<dbReference type="SMART" id="SM00421">
    <property type="entry name" value="HTH_LUXR"/>
    <property type="match status" value="1"/>
</dbReference>
<dbReference type="Gene3D" id="3.30.565.10">
    <property type="entry name" value="Histidine kinase-like ATPase, C-terminal domain"/>
    <property type="match status" value="1"/>
</dbReference>
<organism evidence="5 6">
    <name type="scientific">Glutamicibacter halophytocola</name>
    <dbReference type="NCBI Taxonomy" id="1933880"/>
    <lineage>
        <taxon>Bacteria</taxon>
        <taxon>Bacillati</taxon>
        <taxon>Actinomycetota</taxon>
        <taxon>Actinomycetes</taxon>
        <taxon>Micrococcales</taxon>
        <taxon>Micrococcaceae</taxon>
        <taxon>Glutamicibacter</taxon>
    </lineage>
</organism>
<gene>
    <name evidence="5" type="ORF">NUH22_14720</name>
</gene>
<protein>
    <submittedName>
        <fullName evidence="5">Response regulator transcription factor</fullName>
    </submittedName>
</protein>
<dbReference type="Pfam" id="PF00196">
    <property type="entry name" value="GerE"/>
    <property type="match status" value="1"/>
</dbReference>
<proteinExistence type="predicted"/>
<dbReference type="PANTHER" id="PTHR44688">
    <property type="entry name" value="DNA-BINDING TRANSCRIPTIONAL ACTIVATOR DEVR_DOSR"/>
    <property type="match status" value="1"/>
</dbReference>
<sequence>MTHTTTSAGPGDRLAPWDLLEKVSLLATSPLLEIAPRLQSALLPAIRCSALLIFTEDCTGRPQKKAGDESITSKASVEELERIRRSQPEQVRWRATDLIAGSQREILVLRYLPSNALLVLVDPAFGEAPVNHANSRDLLDYLWDLTAARIREKVADAPPSYLRESRAVSAERTRVTTELVDQFSASLDALLATLRSGQIADAPARQKSTEWAAHTLVGLRTLDDRTNGLVEEPVGTAFSRLRDDLRPLSEAGEVELQFIEPPADGRALPGEVAHAARSIIRGLAMAMMEQPQIQRIRTQWDCDGKNLLINVRDDGFGTLDHQAPVVQRLQRQVQALKGTLNLSAIAGWGTEVAVALPLDAPRSSAVDVAHWKLATREFEVLKLLASGQGNRAIAAELRISENTVKFHIRNLFKKLDVHSRAEAAALAHSRGLMDAS</sequence>
<keyword evidence="1" id="KW-0805">Transcription regulation</keyword>
<dbReference type="InterPro" id="IPR000792">
    <property type="entry name" value="Tscrpt_reg_LuxR_C"/>
</dbReference>
<dbReference type="PRINTS" id="PR00038">
    <property type="entry name" value="HTHLUXR"/>
</dbReference>
<keyword evidence="3" id="KW-0804">Transcription</keyword>
<dbReference type="PROSITE" id="PS00622">
    <property type="entry name" value="HTH_LUXR_1"/>
    <property type="match status" value="1"/>
</dbReference>
<accession>A0AA94XWD1</accession>
<feature type="domain" description="HTH luxR-type" evidence="4">
    <location>
        <begin position="366"/>
        <end position="431"/>
    </location>
</feature>
<dbReference type="GO" id="GO:0003677">
    <property type="term" value="F:DNA binding"/>
    <property type="evidence" value="ECO:0007669"/>
    <property type="project" value="UniProtKB-KW"/>
</dbReference>
<evidence type="ECO:0000313" key="6">
    <source>
        <dbReference type="Proteomes" id="UP001060018"/>
    </source>
</evidence>
<dbReference type="Gene3D" id="1.10.10.10">
    <property type="entry name" value="Winged helix-like DNA-binding domain superfamily/Winged helix DNA-binding domain"/>
    <property type="match status" value="1"/>
</dbReference>
<dbReference type="PANTHER" id="PTHR44688:SF16">
    <property type="entry name" value="DNA-BINDING TRANSCRIPTIONAL ACTIVATOR DEVR_DOSR"/>
    <property type="match status" value="1"/>
</dbReference>
<evidence type="ECO:0000256" key="2">
    <source>
        <dbReference type="ARBA" id="ARBA00023125"/>
    </source>
</evidence>
<dbReference type="SUPFAM" id="SSF46894">
    <property type="entry name" value="C-terminal effector domain of the bipartite response regulators"/>
    <property type="match status" value="1"/>
</dbReference>
<dbReference type="InterPro" id="IPR036388">
    <property type="entry name" value="WH-like_DNA-bd_sf"/>
</dbReference>
<dbReference type="EMBL" id="CP102487">
    <property type="protein sequence ID" value="UUX60813.1"/>
    <property type="molecule type" value="Genomic_DNA"/>
</dbReference>
<evidence type="ECO:0000313" key="5">
    <source>
        <dbReference type="EMBL" id="UUX60813.1"/>
    </source>
</evidence>
<dbReference type="InterPro" id="IPR036890">
    <property type="entry name" value="HATPase_C_sf"/>
</dbReference>
<name>A0AA94XWD1_9MICC</name>